<dbReference type="Gene3D" id="1.20.1260.10">
    <property type="match status" value="1"/>
</dbReference>
<dbReference type="Pfam" id="PF09537">
    <property type="entry name" value="DUF2383"/>
    <property type="match status" value="1"/>
</dbReference>
<proteinExistence type="predicted"/>
<name>A0ABY6IZ76_9BACT</name>
<dbReference type="RefSeq" id="WP_264280926.1">
    <property type="nucleotide sequence ID" value="NZ_CP107006.1"/>
</dbReference>
<dbReference type="InterPro" id="IPR011971">
    <property type="entry name" value="CHP02284"/>
</dbReference>
<reference evidence="2" key="1">
    <citation type="submission" date="2022-10" db="EMBL/GenBank/DDBJ databases">
        <title>Chitinophaga sp. nov., isolated from soil.</title>
        <authorList>
            <person name="Jeon C.O."/>
        </authorList>
    </citation>
    <scope>NUCLEOTIDE SEQUENCE</scope>
    <source>
        <strain evidence="2">R8</strain>
    </source>
</reference>
<keyword evidence="3" id="KW-1185">Reference proteome</keyword>
<feature type="domain" description="DUF2383" evidence="1">
    <location>
        <begin position="5"/>
        <end position="113"/>
    </location>
</feature>
<sequence>MNDQVTEVISDLVKINNDRIEGYQKAINQTDELDLKELFAQMIAESKTYQVQLNQKLRQEGEERERDSTFAGKIYRAWMDVKATFSGGNRHAILASCEYGEDAAQKAYRQALADDQSLPAEISQLVRNQQQSLKASHDKIRHLRDLEKVNA</sequence>
<evidence type="ECO:0000313" key="2">
    <source>
        <dbReference type="EMBL" id="UYQ92704.1"/>
    </source>
</evidence>
<dbReference type="InterPro" id="IPR012347">
    <property type="entry name" value="Ferritin-like"/>
</dbReference>
<dbReference type="InterPro" id="IPR019052">
    <property type="entry name" value="DUF2383"/>
</dbReference>
<dbReference type="InterPro" id="IPR016920">
    <property type="entry name" value="UCP029477"/>
</dbReference>
<protein>
    <submittedName>
        <fullName evidence="2">PA2169 family four-helix-bundle protein</fullName>
    </submittedName>
</protein>
<accession>A0ABY6IZ76</accession>
<organism evidence="2 3">
    <name type="scientific">Chitinophaga horti</name>
    <dbReference type="NCBI Taxonomy" id="2920382"/>
    <lineage>
        <taxon>Bacteria</taxon>
        <taxon>Pseudomonadati</taxon>
        <taxon>Bacteroidota</taxon>
        <taxon>Chitinophagia</taxon>
        <taxon>Chitinophagales</taxon>
        <taxon>Chitinophagaceae</taxon>
        <taxon>Chitinophaga</taxon>
    </lineage>
</organism>
<dbReference type="NCBIfam" id="TIGR02284">
    <property type="entry name" value="PA2169 family four-helix-bundle protein"/>
    <property type="match status" value="1"/>
</dbReference>
<evidence type="ECO:0000259" key="1">
    <source>
        <dbReference type="Pfam" id="PF09537"/>
    </source>
</evidence>
<dbReference type="Proteomes" id="UP001162741">
    <property type="component" value="Chromosome"/>
</dbReference>
<dbReference type="EMBL" id="CP107006">
    <property type="protein sequence ID" value="UYQ92704.1"/>
    <property type="molecule type" value="Genomic_DNA"/>
</dbReference>
<evidence type="ECO:0000313" key="3">
    <source>
        <dbReference type="Proteomes" id="UP001162741"/>
    </source>
</evidence>
<gene>
    <name evidence="2" type="ORF">MKQ68_21735</name>
</gene>
<dbReference type="PIRSF" id="PIRSF029477">
    <property type="entry name" value="UCP029477"/>
    <property type="match status" value="1"/>
</dbReference>